<keyword evidence="13" id="KW-0812">Transmembrane</keyword>
<dbReference type="EC" id="2.4.99.28" evidence="10"/>
<dbReference type="SUPFAM" id="SSF53955">
    <property type="entry name" value="Lysozyme-like"/>
    <property type="match status" value="1"/>
</dbReference>
<comment type="similarity">
    <text evidence="3">In the N-terminal section; belongs to the glycosyltransferase 51 family.</text>
</comment>
<evidence type="ECO:0000256" key="3">
    <source>
        <dbReference type="ARBA" id="ARBA00007739"/>
    </source>
</evidence>
<evidence type="ECO:0000256" key="6">
    <source>
        <dbReference type="ARBA" id="ARBA00022676"/>
    </source>
</evidence>
<keyword evidence="5" id="KW-0645">Protease</keyword>
<dbReference type="InterPro" id="IPR036950">
    <property type="entry name" value="PBP_transglycosylase"/>
</dbReference>
<evidence type="ECO:0000256" key="11">
    <source>
        <dbReference type="ARBA" id="ARBA00049902"/>
    </source>
</evidence>
<proteinExistence type="inferred from homology"/>
<dbReference type="Pfam" id="PF00912">
    <property type="entry name" value="Transgly"/>
    <property type="match status" value="1"/>
</dbReference>
<evidence type="ECO:0000259" key="14">
    <source>
        <dbReference type="Pfam" id="PF00905"/>
    </source>
</evidence>
<feature type="domain" description="Penicillin-binding protein transpeptidase" evidence="14">
    <location>
        <begin position="341"/>
        <end position="549"/>
    </location>
</feature>
<evidence type="ECO:0000256" key="12">
    <source>
        <dbReference type="SAM" id="MobiDB-lite"/>
    </source>
</evidence>
<accession>A0ABS7T326</accession>
<evidence type="ECO:0000256" key="5">
    <source>
        <dbReference type="ARBA" id="ARBA00022670"/>
    </source>
</evidence>
<dbReference type="NCBIfam" id="TIGR02074">
    <property type="entry name" value="PBP_1a_fam"/>
    <property type="match status" value="1"/>
</dbReference>
<dbReference type="PANTHER" id="PTHR32282:SF33">
    <property type="entry name" value="PEPTIDOGLYCAN GLYCOSYLTRANSFERASE"/>
    <property type="match status" value="1"/>
</dbReference>
<evidence type="ECO:0000256" key="9">
    <source>
        <dbReference type="ARBA" id="ARBA00023268"/>
    </source>
</evidence>
<evidence type="ECO:0000259" key="15">
    <source>
        <dbReference type="Pfam" id="PF00912"/>
    </source>
</evidence>
<evidence type="ECO:0000313" key="17">
    <source>
        <dbReference type="Proteomes" id="UP001430954"/>
    </source>
</evidence>
<evidence type="ECO:0000256" key="2">
    <source>
        <dbReference type="ARBA" id="ARBA00007090"/>
    </source>
</evidence>
<gene>
    <name evidence="16" type="ORF">K6753_01870</name>
</gene>
<comment type="caution">
    <text evidence="16">The sequence shown here is derived from an EMBL/GenBank/DDBJ whole genome shotgun (WGS) entry which is preliminary data.</text>
</comment>
<evidence type="ECO:0000256" key="7">
    <source>
        <dbReference type="ARBA" id="ARBA00022679"/>
    </source>
</evidence>
<evidence type="ECO:0000256" key="10">
    <source>
        <dbReference type="ARBA" id="ARBA00044770"/>
    </source>
</evidence>
<dbReference type="InterPro" id="IPR001460">
    <property type="entry name" value="PCN-bd_Tpept"/>
</dbReference>
<dbReference type="Proteomes" id="UP001430954">
    <property type="component" value="Unassembled WGS sequence"/>
</dbReference>
<dbReference type="Pfam" id="PF00905">
    <property type="entry name" value="Transpeptidase"/>
    <property type="match status" value="1"/>
</dbReference>
<sequence length="629" mass="68328">MNEIVDAPDFAEDGAPASPTPAQPRTRTQRLRAWMRAHPWRAAGVVAAALLLVFTWLSWALPVSRALEPLPEATLVLVDTEGTPFARRGALKDEPVDARELPPHVVNAVLAIEDRRFRQHFGIDLRGVARAARHNAEAGEIQQGGSTITQQLAKTSFLESERTFRRKFQEALIALWLELRLDKDEILSRYLSSIYLGDGVYGLRAAARHYFDRAPEDLSLGEAAMLAGMIKAPSTLAPTDNLDGARERARVVLQAMVDHGAITQEEAEDARPARLRMGRDPLPVGTYFADWVSPQAKAVFDAEYGEVEVPTTLDPRLQSLAERVVRDALRSGARDGVGQAALVAMRTNGEVVAMVGGGDYKESAFNRATQAQRQPGSTFKLFVYLAALRDGMTLDTVVDDTPLTIGDWSPSNYNDDYSGPITLRQAFAQSSNVVAVRLAEQIGPRAVIRAARDLGVQSELKDDPMLALGVSETNLMELTAAYAALGSPTAPVIPHGVQHPDAKDHGGDTVLEDEERVALLQLLEAAVNDGTARAARLSQPAFGKTGTTQDHRDALFIGLAGDLAVGVWVGNDDGTPMDGVTGGGLPARMWAQFTGPAIGARALGAPREVRERAAPQSRWKKWRRRWFGR</sequence>
<dbReference type="EMBL" id="JAINZW010000001">
    <property type="protein sequence ID" value="MBZ4038283.1"/>
    <property type="molecule type" value="Genomic_DNA"/>
</dbReference>
<dbReference type="InterPro" id="IPR050396">
    <property type="entry name" value="Glycosyltr_51/Transpeptidase"/>
</dbReference>
<keyword evidence="17" id="KW-1185">Reference proteome</keyword>
<dbReference type="PANTHER" id="PTHR32282">
    <property type="entry name" value="BINDING PROTEIN TRANSPEPTIDASE, PUTATIVE-RELATED"/>
    <property type="match status" value="1"/>
</dbReference>
<keyword evidence="8" id="KW-0378">Hydrolase</keyword>
<evidence type="ECO:0000313" key="16">
    <source>
        <dbReference type="EMBL" id="MBZ4038283.1"/>
    </source>
</evidence>
<dbReference type="InterPro" id="IPR023346">
    <property type="entry name" value="Lysozyme-like_dom_sf"/>
</dbReference>
<comment type="catalytic activity">
    <reaction evidence="11">
        <text>[GlcNAc-(1-&gt;4)-Mur2Ac(oyl-L-Ala-gamma-D-Glu-L-Lys-D-Ala-D-Ala)](n)-di-trans,octa-cis-undecaprenyl diphosphate + beta-D-GlcNAc-(1-&gt;4)-Mur2Ac(oyl-L-Ala-gamma-D-Glu-L-Lys-D-Ala-D-Ala)-di-trans,octa-cis-undecaprenyl diphosphate = [GlcNAc-(1-&gt;4)-Mur2Ac(oyl-L-Ala-gamma-D-Glu-L-Lys-D-Ala-D-Ala)](n+1)-di-trans,octa-cis-undecaprenyl diphosphate + di-trans,octa-cis-undecaprenyl diphosphate + H(+)</text>
        <dbReference type="Rhea" id="RHEA:23708"/>
        <dbReference type="Rhea" id="RHEA-COMP:9602"/>
        <dbReference type="Rhea" id="RHEA-COMP:9603"/>
        <dbReference type="ChEBI" id="CHEBI:15378"/>
        <dbReference type="ChEBI" id="CHEBI:58405"/>
        <dbReference type="ChEBI" id="CHEBI:60033"/>
        <dbReference type="ChEBI" id="CHEBI:78435"/>
        <dbReference type="EC" id="2.4.99.28"/>
    </reaction>
</comment>
<dbReference type="InterPro" id="IPR012338">
    <property type="entry name" value="Beta-lactam/transpept-like"/>
</dbReference>
<keyword evidence="13" id="KW-1133">Transmembrane helix</keyword>
<evidence type="ECO:0000256" key="13">
    <source>
        <dbReference type="SAM" id="Phobius"/>
    </source>
</evidence>
<organism evidence="16 17">
    <name type="scientific">Novilysobacter selenitireducens</name>
    <dbReference type="NCBI Taxonomy" id="2872639"/>
    <lineage>
        <taxon>Bacteria</taxon>
        <taxon>Pseudomonadati</taxon>
        <taxon>Pseudomonadota</taxon>
        <taxon>Gammaproteobacteria</taxon>
        <taxon>Lysobacterales</taxon>
        <taxon>Lysobacteraceae</taxon>
        <taxon>Novilysobacter</taxon>
    </lineage>
</organism>
<dbReference type="Gene3D" id="3.40.710.10">
    <property type="entry name" value="DD-peptidase/beta-lactamase superfamily"/>
    <property type="match status" value="1"/>
</dbReference>
<comment type="similarity">
    <text evidence="2">In the C-terminal section; belongs to the transpeptidase family.</text>
</comment>
<keyword evidence="7" id="KW-0808">Transferase</keyword>
<evidence type="ECO:0000256" key="4">
    <source>
        <dbReference type="ARBA" id="ARBA00022645"/>
    </source>
</evidence>
<keyword evidence="13" id="KW-0472">Membrane</keyword>
<feature type="region of interest" description="Disordered" evidence="12">
    <location>
        <begin position="1"/>
        <end position="28"/>
    </location>
</feature>
<reference evidence="16 17" key="1">
    <citation type="submission" date="2021-09" db="EMBL/GenBank/DDBJ databases">
        <title>Lysobacter sp. 13A isolated from the river sediment.</title>
        <authorList>
            <person name="Liu H."/>
            <person name="Li S."/>
            <person name="Mao S."/>
        </authorList>
    </citation>
    <scope>NUCLEOTIDE SEQUENCE [LARGE SCALE GENOMIC DNA]</scope>
    <source>
        <strain evidence="16 17">13A</strain>
    </source>
</reference>
<feature type="domain" description="Glycosyl transferase family 51" evidence="15">
    <location>
        <begin position="90"/>
        <end position="256"/>
    </location>
</feature>
<dbReference type="InterPro" id="IPR001264">
    <property type="entry name" value="Glyco_trans_51"/>
</dbReference>
<keyword evidence="4" id="KW-0121">Carboxypeptidase</keyword>
<feature type="transmembrane region" description="Helical" evidence="13">
    <location>
        <begin position="40"/>
        <end position="61"/>
    </location>
</feature>
<dbReference type="SUPFAM" id="SSF56601">
    <property type="entry name" value="beta-lactamase/transpeptidase-like"/>
    <property type="match status" value="1"/>
</dbReference>
<keyword evidence="6" id="KW-0328">Glycosyltransferase</keyword>
<evidence type="ECO:0000256" key="8">
    <source>
        <dbReference type="ARBA" id="ARBA00022801"/>
    </source>
</evidence>
<protein>
    <recommendedName>
        <fullName evidence="10">peptidoglycan glycosyltransferase</fullName>
        <ecNumber evidence="10">2.4.99.28</ecNumber>
    </recommendedName>
</protein>
<comment type="pathway">
    <text evidence="1">Cell wall biogenesis; peptidoglycan biosynthesis.</text>
</comment>
<keyword evidence="9" id="KW-0511">Multifunctional enzyme</keyword>
<dbReference type="RefSeq" id="WP_223674479.1">
    <property type="nucleotide sequence ID" value="NZ_JAINZW010000001.1"/>
</dbReference>
<dbReference type="Gene3D" id="1.10.3810.10">
    <property type="entry name" value="Biosynthetic peptidoglycan transglycosylase-like"/>
    <property type="match status" value="1"/>
</dbReference>
<name>A0ABS7T326_9GAMM</name>
<evidence type="ECO:0000256" key="1">
    <source>
        <dbReference type="ARBA" id="ARBA00004752"/>
    </source>
</evidence>